<dbReference type="GO" id="GO:0016757">
    <property type="term" value="F:glycosyltransferase activity"/>
    <property type="evidence" value="ECO:0007669"/>
    <property type="project" value="InterPro"/>
</dbReference>
<dbReference type="Pfam" id="PF00534">
    <property type="entry name" value="Glycos_transf_1"/>
    <property type="match status" value="1"/>
</dbReference>
<dbReference type="Proteomes" id="UP000033918">
    <property type="component" value="Unassembled WGS sequence"/>
</dbReference>
<evidence type="ECO:0000259" key="2">
    <source>
        <dbReference type="Pfam" id="PF13439"/>
    </source>
</evidence>
<comment type="caution">
    <text evidence="3">The sequence shown here is derived from an EMBL/GenBank/DDBJ whole genome shotgun (WGS) entry which is preliminary data.</text>
</comment>
<dbReference type="CDD" id="cd03808">
    <property type="entry name" value="GT4_CapM-like"/>
    <property type="match status" value="1"/>
</dbReference>
<dbReference type="PANTHER" id="PTHR12526">
    <property type="entry name" value="GLYCOSYLTRANSFERASE"/>
    <property type="match status" value="1"/>
</dbReference>
<dbReference type="InterPro" id="IPR001296">
    <property type="entry name" value="Glyco_trans_1"/>
</dbReference>
<dbReference type="InterPro" id="IPR028098">
    <property type="entry name" value="Glyco_trans_4-like_N"/>
</dbReference>
<name>A0A0G0WWC4_9BACT</name>
<reference evidence="3 4" key="1">
    <citation type="journal article" date="2015" name="Nature">
        <title>rRNA introns, odd ribosomes, and small enigmatic genomes across a large radiation of phyla.</title>
        <authorList>
            <person name="Brown C.T."/>
            <person name="Hug L.A."/>
            <person name="Thomas B.C."/>
            <person name="Sharon I."/>
            <person name="Castelle C.J."/>
            <person name="Singh A."/>
            <person name="Wilkins M.J."/>
            <person name="Williams K.H."/>
            <person name="Banfield J.F."/>
        </authorList>
    </citation>
    <scope>NUCLEOTIDE SEQUENCE [LARGE SCALE GENOMIC DNA]</scope>
</reference>
<dbReference type="PANTHER" id="PTHR12526:SF630">
    <property type="entry name" value="GLYCOSYLTRANSFERASE"/>
    <property type="match status" value="1"/>
</dbReference>
<accession>A0A0G0WWC4</accession>
<evidence type="ECO:0000259" key="1">
    <source>
        <dbReference type="Pfam" id="PF00534"/>
    </source>
</evidence>
<sequence length="390" mass="44279">MEPKIKKKRILFIVTQSEMGGAQRFLLNTISRLNKDIYEIGTAVGSDGDGELLNKLDELGIAFEIIENLKRNASPIKDFFAVFETRRLIMRHSPDTVFLCSSKAGFIGSLACRMPTIIKDIKVVYRIGGWQFNDPRKEWQNKIYLILERLSAHWKDVIILNNIHDYNQAVEKKIRPREKIEIIHGGIDTYKMNYLPREEARLKMLERASKQSGKVFQADYIVGTIANFYPSKGLGHLLDAAQYLKAKINVVFFVIGDGEKRIDLQTEILKKGLEKNVFLLGRMPEAYKFLTGFDIFVSPSLKEGFPWSILEAMAAKLPVIATQVGGVPEIIKNGHNGFIVKPGDGKAIAEKIKELIANDHLRQELSIKSHQTVLFDFTLDKMVSRIESLL</sequence>
<dbReference type="SUPFAM" id="SSF53756">
    <property type="entry name" value="UDP-Glycosyltransferase/glycogen phosphorylase"/>
    <property type="match status" value="1"/>
</dbReference>
<dbReference type="Pfam" id="PF13439">
    <property type="entry name" value="Glyco_transf_4"/>
    <property type="match status" value="1"/>
</dbReference>
<evidence type="ECO:0000313" key="4">
    <source>
        <dbReference type="Proteomes" id="UP000033918"/>
    </source>
</evidence>
<dbReference type="Gene3D" id="3.40.50.2000">
    <property type="entry name" value="Glycogen Phosphorylase B"/>
    <property type="match status" value="2"/>
</dbReference>
<evidence type="ECO:0000313" key="3">
    <source>
        <dbReference type="EMBL" id="KKR88730.1"/>
    </source>
</evidence>
<proteinExistence type="predicted"/>
<keyword evidence="3" id="KW-0808">Transferase</keyword>
<dbReference type="AlphaFoldDB" id="A0A0G0WWC4"/>
<protein>
    <submittedName>
        <fullName evidence="3">Glycosyltransferase, group 1 family</fullName>
    </submittedName>
</protein>
<dbReference type="EMBL" id="LCAK01000004">
    <property type="protein sequence ID" value="KKR88730.1"/>
    <property type="molecule type" value="Genomic_DNA"/>
</dbReference>
<organism evidence="3 4">
    <name type="scientific">Candidatus Wolfebacteria bacterium GW2011_GWB1_41_12</name>
    <dbReference type="NCBI Taxonomy" id="1619006"/>
    <lineage>
        <taxon>Bacteria</taxon>
        <taxon>Candidatus Wolfeibacteriota</taxon>
    </lineage>
</organism>
<feature type="domain" description="Glycosyltransferase subfamily 4-like N-terminal" evidence="2">
    <location>
        <begin position="19"/>
        <end position="189"/>
    </location>
</feature>
<gene>
    <name evidence="3" type="ORF">UU38_C0004G0092</name>
</gene>
<feature type="domain" description="Glycosyl transferase family 1" evidence="1">
    <location>
        <begin position="210"/>
        <end position="367"/>
    </location>
</feature>